<dbReference type="AlphaFoldDB" id="A0A381ZVJ6"/>
<evidence type="ECO:0000259" key="3">
    <source>
        <dbReference type="Pfam" id="PF01728"/>
    </source>
</evidence>
<gene>
    <name evidence="4" type="ORF">METZ01_LOCUS145617</name>
</gene>
<accession>A0A381ZVJ6</accession>
<dbReference type="NCBIfam" id="TIGR00478">
    <property type="entry name" value="tly"/>
    <property type="match status" value="1"/>
</dbReference>
<dbReference type="CDD" id="cd00165">
    <property type="entry name" value="S4"/>
    <property type="match status" value="1"/>
</dbReference>
<evidence type="ECO:0000256" key="1">
    <source>
        <dbReference type="ARBA" id="ARBA00022884"/>
    </source>
</evidence>
<proteinExistence type="inferred from homology"/>
<dbReference type="SUPFAM" id="SSF53335">
    <property type="entry name" value="S-adenosyl-L-methionine-dependent methyltransferases"/>
    <property type="match status" value="1"/>
</dbReference>
<sequence>VLVDRGLAPTRSSARALIMAGKVRLANQSECKAGTLVNVDTSIEVIQLPRFVSRGGDKLAAAINKSGINVTGRTCLDIGASTGGFTDALLQTGASTVISVDVGYGQFSWELRQDDRVFVLERTNARYLTIDDLPTSLNTPPTILVIDVAFISASKVLPAVGRVCAPACDAIVLVKPQFESSPDRIG</sequence>
<organism evidence="4">
    <name type="scientific">marine metagenome</name>
    <dbReference type="NCBI Taxonomy" id="408172"/>
    <lineage>
        <taxon>unclassified sequences</taxon>
        <taxon>metagenomes</taxon>
        <taxon>ecological metagenomes</taxon>
    </lineage>
</organism>
<reference evidence="4" key="1">
    <citation type="submission" date="2018-05" db="EMBL/GenBank/DDBJ databases">
        <authorList>
            <person name="Lanie J.A."/>
            <person name="Ng W.-L."/>
            <person name="Kazmierczak K.M."/>
            <person name="Andrzejewski T.M."/>
            <person name="Davidsen T.M."/>
            <person name="Wayne K.J."/>
            <person name="Tettelin H."/>
            <person name="Glass J.I."/>
            <person name="Rusch D."/>
            <person name="Podicherti R."/>
            <person name="Tsui H.-C.T."/>
            <person name="Winkler M.E."/>
        </authorList>
    </citation>
    <scope>NUCLEOTIDE SEQUENCE</scope>
</reference>
<feature type="non-terminal residue" evidence="4">
    <location>
        <position position="1"/>
    </location>
</feature>
<evidence type="ECO:0000256" key="2">
    <source>
        <dbReference type="ARBA" id="ARBA00029460"/>
    </source>
</evidence>
<dbReference type="Pfam" id="PF01728">
    <property type="entry name" value="FtsJ"/>
    <property type="match status" value="1"/>
</dbReference>
<comment type="similarity">
    <text evidence="2">Belongs to the TlyA family.</text>
</comment>
<keyword evidence="1" id="KW-0694">RNA-binding</keyword>
<dbReference type="Gene3D" id="3.40.50.150">
    <property type="entry name" value="Vaccinia Virus protein VP39"/>
    <property type="match status" value="1"/>
</dbReference>
<name>A0A381ZVJ6_9ZZZZ</name>
<dbReference type="InterPro" id="IPR036986">
    <property type="entry name" value="S4_RNA-bd_sf"/>
</dbReference>
<dbReference type="SUPFAM" id="SSF55174">
    <property type="entry name" value="Alpha-L RNA-binding motif"/>
    <property type="match status" value="1"/>
</dbReference>
<dbReference type="InterPro" id="IPR029063">
    <property type="entry name" value="SAM-dependent_MTases_sf"/>
</dbReference>
<dbReference type="GO" id="GO:0008168">
    <property type="term" value="F:methyltransferase activity"/>
    <property type="evidence" value="ECO:0007669"/>
    <property type="project" value="InterPro"/>
</dbReference>
<dbReference type="InterPro" id="IPR002877">
    <property type="entry name" value="RNA_MeTrfase_FtsJ_dom"/>
</dbReference>
<dbReference type="Gene3D" id="3.10.290.10">
    <property type="entry name" value="RNA-binding S4 domain"/>
    <property type="match status" value="1"/>
</dbReference>
<dbReference type="InterPro" id="IPR047048">
    <property type="entry name" value="TlyA"/>
</dbReference>
<dbReference type="PROSITE" id="PS50889">
    <property type="entry name" value="S4"/>
    <property type="match status" value="1"/>
</dbReference>
<evidence type="ECO:0000313" key="4">
    <source>
        <dbReference type="EMBL" id="SVA92763.1"/>
    </source>
</evidence>
<feature type="non-terminal residue" evidence="4">
    <location>
        <position position="186"/>
    </location>
</feature>
<protein>
    <recommendedName>
        <fullName evidence="3">Ribosomal RNA methyltransferase FtsJ domain-containing protein</fullName>
    </recommendedName>
</protein>
<dbReference type="GO" id="GO:0003723">
    <property type="term" value="F:RNA binding"/>
    <property type="evidence" value="ECO:0007669"/>
    <property type="project" value="UniProtKB-KW"/>
</dbReference>
<dbReference type="PANTHER" id="PTHR32319">
    <property type="entry name" value="BACTERIAL HEMOLYSIN-LIKE PROTEIN"/>
    <property type="match status" value="1"/>
</dbReference>
<feature type="domain" description="Ribosomal RNA methyltransferase FtsJ" evidence="3">
    <location>
        <begin position="51"/>
        <end position="184"/>
    </location>
</feature>
<dbReference type="PANTHER" id="PTHR32319:SF0">
    <property type="entry name" value="BACTERIAL HEMOLYSIN-LIKE PROTEIN"/>
    <property type="match status" value="1"/>
</dbReference>
<dbReference type="GO" id="GO:0032259">
    <property type="term" value="P:methylation"/>
    <property type="evidence" value="ECO:0007669"/>
    <property type="project" value="InterPro"/>
</dbReference>
<dbReference type="InterPro" id="IPR004538">
    <property type="entry name" value="Hemolysin_A/TlyA"/>
</dbReference>
<dbReference type="EMBL" id="UINC01022669">
    <property type="protein sequence ID" value="SVA92763.1"/>
    <property type="molecule type" value="Genomic_DNA"/>
</dbReference>